<comment type="caution">
    <text evidence="1">The sequence shown here is derived from an EMBL/GenBank/DDBJ whole genome shotgun (WGS) entry which is preliminary data.</text>
</comment>
<dbReference type="EMBL" id="AORZ01000191">
    <property type="protein sequence ID" value="EME96617.1"/>
    <property type="molecule type" value="Genomic_DNA"/>
</dbReference>
<gene>
    <name evidence="1" type="ORF">H340_30613</name>
</gene>
<protein>
    <submittedName>
        <fullName evidence="1">Uncharacterized protein</fullName>
    </submittedName>
</protein>
<organism evidence="1 2">
    <name type="scientific">Streptomyces mobaraensis (strain ATCC 29032 / DSM 40847 / JCM 4168 / NBRC 13819 / NCIMB 11159 / IPCR 16-22)</name>
    <dbReference type="NCBI Taxonomy" id="1223523"/>
    <lineage>
        <taxon>Bacteria</taxon>
        <taxon>Bacillati</taxon>
        <taxon>Actinomycetota</taxon>
        <taxon>Actinomycetes</taxon>
        <taxon>Kitasatosporales</taxon>
        <taxon>Streptomycetaceae</taxon>
        <taxon>Streptomyces</taxon>
    </lineage>
</organism>
<dbReference type="Proteomes" id="UP000011740">
    <property type="component" value="Unassembled WGS sequence"/>
</dbReference>
<sequence length="139" mass="13889">MLFVKSTLLVFFTASESFSTVHCAASAQPLARAAAGSRAVAVSGGPLGALSVGDWQYWRAGPRMRSHGSDPALAEGEPLAPGLGVMLPPGLGVALVPGLGDVVLPGVGVGVGAANALAETSTAVVCTPARRAVSDRARR</sequence>
<dbReference type="AlphaFoldDB" id="M3ASP8"/>
<name>M3ASP8_STRM1</name>
<dbReference type="STRING" id="1223523.H340_30613"/>
<evidence type="ECO:0000313" key="2">
    <source>
        <dbReference type="Proteomes" id="UP000011740"/>
    </source>
</evidence>
<evidence type="ECO:0000313" key="1">
    <source>
        <dbReference type="EMBL" id="EME96617.1"/>
    </source>
</evidence>
<proteinExistence type="predicted"/>
<accession>M3ASP8</accession>
<reference evidence="1 2" key="1">
    <citation type="journal article" date="2013" name="Genome Announc.">
        <title>Whole-Genome Shotgun Assembly and Analysis of the Genome of Streptomyces mobaraensis DSM 40847, a Strain for Industrial Production of Microbial Transglutaminase.</title>
        <authorList>
            <person name="Yang H."/>
            <person name="He T."/>
            <person name="Wu W."/>
            <person name="Zhu W."/>
            <person name="Lu B."/>
            <person name="Sun W."/>
        </authorList>
    </citation>
    <scope>NUCLEOTIDE SEQUENCE [LARGE SCALE GENOMIC DNA]</scope>
    <source>
        <strain evidence="1 2">DSM 40847</strain>
    </source>
</reference>